<keyword evidence="2 7" id="KW-0378">Hydrolase</keyword>
<evidence type="ECO:0000256" key="3">
    <source>
        <dbReference type="ARBA" id="ARBA00023295"/>
    </source>
</evidence>
<sequence>MRNCALVFALALFAAPLIAQSGLPPREIVADVSHVAGPHSSTPLMTVGAGRANEGLRADWQQQLAVVQKEIGFRYLRFHGLLHDDMGVYDEDASGKPTYNFQYVDALYDALLALHIRPFVELSFMPAKLASGTKTVFWWKANVTPPKDMDKWNGLIRALLQHWRERYGEDEIAQWYYEVWNEPDLDGFWSGTQQQYLDLYRNTAEDVKSVCRRCRVGGPASAMDGLQPIWLKFIADNHVPADFLSTHTYGVIKGAFDADGKAGTVLDVSPDSIVKRVRGSRSVIDSSATPKLELHYTEWSTSYTPSDPIHDQYISAPFILQKLRETSPLAQSMSYWTFTDIFEESGPRFTPFHGGFGLINYQGIRKPSFFAYKWLAQLGSEDIESNDRQSWITKSGDGSVQALFWNYTAIAPPGDETNQVFYKQEQPSNPAPSADLKIEGLKSGRYRVNVYRTGYRQNDAYTAYLHMGSPRQLTRAQVAELQSAASGAPVETRDVDLKNGVFTERFEMHQNDTVLVILKRE</sequence>
<organism evidence="7 8">
    <name type="scientific">Silvibacterium bohemicum</name>
    <dbReference type="NCBI Taxonomy" id="1577686"/>
    <lineage>
        <taxon>Bacteria</taxon>
        <taxon>Pseudomonadati</taxon>
        <taxon>Acidobacteriota</taxon>
        <taxon>Terriglobia</taxon>
        <taxon>Terriglobales</taxon>
        <taxon>Acidobacteriaceae</taxon>
        <taxon>Silvibacterium</taxon>
    </lineage>
</organism>
<dbReference type="OrthoDB" id="9776971at2"/>
<dbReference type="InterPro" id="IPR049166">
    <property type="entry name" value="GH39_cat"/>
</dbReference>
<dbReference type="GO" id="GO:0009044">
    <property type="term" value="F:xylan 1,4-beta-xylosidase activity"/>
    <property type="evidence" value="ECO:0007669"/>
    <property type="project" value="UniProtKB-EC"/>
</dbReference>
<gene>
    <name evidence="7" type="ORF">HNQ77_000023</name>
</gene>
<keyword evidence="3 7" id="KW-0326">Glycosidase</keyword>
<dbReference type="GO" id="GO:0005975">
    <property type="term" value="P:carbohydrate metabolic process"/>
    <property type="evidence" value="ECO:0007669"/>
    <property type="project" value="InterPro"/>
</dbReference>
<dbReference type="PRINTS" id="PR00745">
    <property type="entry name" value="GLHYDRLASE39"/>
</dbReference>
<dbReference type="Proteomes" id="UP000538666">
    <property type="component" value="Unassembled WGS sequence"/>
</dbReference>
<dbReference type="SUPFAM" id="SSF51445">
    <property type="entry name" value="(Trans)glycosidases"/>
    <property type="match status" value="1"/>
</dbReference>
<evidence type="ECO:0000313" key="7">
    <source>
        <dbReference type="EMBL" id="MBB6142085.1"/>
    </source>
</evidence>
<feature type="domain" description="Glycosyl hydrolases family 39 N-terminal catalytic" evidence="6">
    <location>
        <begin position="45"/>
        <end position="486"/>
    </location>
</feature>
<dbReference type="EC" id="3.2.1.37" evidence="7"/>
<dbReference type="RefSeq" id="WP_050057361.1">
    <property type="nucleotide sequence ID" value="NZ_JACHEK010000001.1"/>
</dbReference>
<dbReference type="InterPro" id="IPR017853">
    <property type="entry name" value="GH"/>
</dbReference>
<proteinExistence type="inferred from homology"/>
<dbReference type="InterPro" id="IPR051923">
    <property type="entry name" value="Glycosyl_Hydrolase_39"/>
</dbReference>
<evidence type="ECO:0000256" key="4">
    <source>
        <dbReference type="PIRSR" id="PIRSR600514-1"/>
    </source>
</evidence>
<dbReference type="EMBL" id="JACHEK010000001">
    <property type="protein sequence ID" value="MBB6142085.1"/>
    <property type="molecule type" value="Genomic_DNA"/>
</dbReference>
<protein>
    <submittedName>
        <fullName evidence="7">Xylan 1,4-beta-xylosidase</fullName>
        <ecNumber evidence="7">3.2.1.37</ecNumber>
    </submittedName>
</protein>
<dbReference type="SUPFAM" id="SSF51011">
    <property type="entry name" value="Glycosyl hydrolase domain"/>
    <property type="match status" value="1"/>
</dbReference>
<reference evidence="7 8" key="1">
    <citation type="submission" date="2020-08" db="EMBL/GenBank/DDBJ databases">
        <title>Genomic Encyclopedia of Type Strains, Phase IV (KMG-IV): sequencing the most valuable type-strain genomes for metagenomic binning, comparative biology and taxonomic classification.</title>
        <authorList>
            <person name="Goeker M."/>
        </authorList>
    </citation>
    <scope>NUCLEOTIDE SEQUENCE [LARGE SCALE GENOMIC DNA]</scope>
    <source>
        <strain evidence="7 8">DSM 103733</strain>
    </source>
</reference>
<dbReference type="Pfam" id="PF01229">
    <property type="entry name" value="Glyco_hydro_39"/>
    <property type="match status" value="1"/>
</dbReference>
<dbReference type="Gene3D" id="3.20.20.80">
    <property type="entry name" value="Glycosidases"/>
    <property type="match status" value="1"/>
</dbReference>
<comment type="similarity">
    <text evidence="1">Belongs to the glycosyl hydrolase 39 family.</text>
</comment>
<feature type="active site" description="Proton donor" evidence="4">
    <location>
        <position position="182"/>
    </location>
</feature>
<evidence type="ECO:0000256" key="2">
    <source>
        <dbReference type="ARBA" id="ARBA00022801"/>
    </source>
</evidence>
<keyword evidence="8" id="KW-1185">Reference proteome</keyword>
<feature type="signal peptide" evidence="5">
    <location>
        <begin position="1"/>
        <end position="19"/>
    </location>
</feature>
<comment type="caution">
    <text evidence="7">The sequence shown here is derived from an EMBL/GenBank/DDBJ whole genome shotgun (WGS) entry which is preliminary data.</text>
</comment>
<evidence type="ECO:0000256" key="5">
    <source>
        <dbReference type="SAM" id="SignalP"/>
    </source>
</evidence>
<evidence type="ECO:0000259" key="6">
    <source>
        <dbReference type="Pfam" id="PF01229"/>
    </source>
</evidence>
<keyword evidence="5" id="KW-0732">Signal</keyword>
<name>A0A841JNS2_9BACT</name>
<feature type="chain" id="PRO_5032440628" evidence="5">
    <location>
        <begin position="20"/>
        <end position="521"/>
    </location>
</feature>
<dbReference type="PANTHER" id="PTHR12631">
    <property type="entry name" value="ALPHA-L-IDURONIDASE"/>
    <property type="match status" value="1"/>
</dbReference>
<dbReference type="InterPro" id="IPR000514">
    <property type="entry name" value="Glyco_hydro_39"/>
</dbReference>
<dbReference type="AlphaFoldDB" id="A0A841JNS2"/>
<accession>A0A841JNS2</accession>
<dbReference type="PANTHER" id="PTHR12631:SF10">
    <property type="entry name" value="BETA-XYLOSIDASE-LIKE PROTEIN-RELATED"/>
    <property type="match status" value="1"/>
</dbReference>
<evidence type="ECO:0000256" key="1">
    <source>
        <dbReference type="ARBA" id="ARBA00008875"/>
    </source>
</evidence>
<dbReference type="Gene3D" id="2.60.40.1500">
    <property type="entry name" value="Glycosyl hydrolase domain, family 39"/>
    <property type="match status" value="1"/>
</dbReference>
<evidence type="ECO:0000313" key="8">
    <source>
        <dbReference type="Proteomes" id="UP000538666"/>
    </source>
</evidence>